<keyword evidence="1" id="KW-1133">Transmembrane helix</keyword>
<keyword evidence="3" id="KW-1185">Reference proteome</keyword>
<gene>
    <name evidence="2" type="ORF">GTU67_01315</name>
</gene>
<dbReference type="EMBL" id="JACJUU010000001">
    <property type="protein sequence ID" value="MBC2768552.1"/>
    <property type="molecule type" value="Genomic_DNA"/>
</dbReference>
<feature type="transmembrane region" description="Helical" evidence="1">
    <location>
        <begin position="49"/>
        <end position="67"/>
    </location>
</feature>
<evidence type="ECO:0000313" key="3">
    <source>
        <dbReference type="Proteomes" id="UP000545386"/>
    </source>
</evidence>
<name>A0A842HLA3_9BURK</name>
<dbReference type="Pfam" id="PF25612">
    <property type="entry name" value="DUF7940"/>
    <property type="match status" value="1"/>
</dbReference>
<dbReference type="InterPro" id="IPR057700">
    <property type="entry name" value="DUF7940"/>
</dbReference>
<evidence type="ECO:0000256" key="1">
    <source>
        <dbReference type="SAM" id="Phobius"/>
    </source>
</evidence>
<comment type="caution">
    <text evidence="2">The sequence shown here is derived from an EMBL/GenBank/DDBJ whole genome shotgun (WGS) entry which is preliminary data.</text>
</comment>
<evidence type="ECO:0000313" key="2">
    <source>
        <dbReference type="EMBL" id="MBC2768552.1"/>
    </source>
</evidence>
<organism evidence="2 3">
    <name type="scientific">Pusillimonas minor</name>
    <dbReference type="NCBI Taxonomy" id="2697024"/>
    <lineage>
        <taxon>Bacteria</taxon>
        <taxon>Pseudomonadati</taxon>
        <taxon>Pseudomonadota</taxon>
        <taxon>Betaproteobacteria</taxon>
        <taxon>Burkholderiales</taxon>
        <taxon>Alcaligenaceae</taxon>
        <taxon>Pusillimonas</taxon>
    </lineage>
</organism>
<dbReference type="RefSeq" id="WP_185778390.1">
    <property type="nucleotide sequence ID" value="NZ_JACJUU010000001.1"/>
</dbReference>
<reference evidence="2 3" key="1">
    <citation type="submission" date="2020-08" db="EMBL/GenBank/DDBJ databases">
        <title>Paraeoetvoesia sp. YC-7-48 draft genome sequence.</title>
        <authorList>
            <person name="Yao L."/>
        </authorList>
    </citation>
    <scope>NUCLEOTIDE SEQUENCE [LARGE SCALE GENOMIC DNA]</scope>
    <source>
        <strain evidence="3">YC-7-48</strain>
    </source>
</reference>
<sequence>MKFKKPKLVPDAKKGWTWRSVQAASLNTAILSTWVAMPDDMKVAIPEKWVLVTAIVVGFSGIIGRFIDQGAGDA</sequence>
<accession>A0A842HLA3</accession>
<proteinExistence type="predicted"/>
<evidence type="ECO:0008006" key="4">
    <source>
        <dbReference type="Google" id="ProtNLM"/>
    </source>
</evidence>
<keyword evidence="1" id="KW-0812">Transmembrane</keyword>
<feature type="transmembrane region" description="Helical" evidence="1">
    <location>
        <begin position="21"/>
        <end position="37"/>
    </location>
</feature>
<dbReference type="AlphaFoldDB" id="A0A842HLA3"/>
<dbReference type="Proteomes" id="UP000545386">
    <property type="component" value="Unassembled WGS sequence"/>
</dbReference>
<keyword evidence="1" id="KW-0472">Membrane</keyword>
<protein>
    <recommendedName>
        <fullName evidence="4">Holin</fullName>
    </recommendedName>
</protein>